<dbReference type="GO" id="GO:0016075">
    <property type="term" value="P:rRNA catabolic process"/>
    <property type="evidence" value="ECO:0007669"/>
    <property type="project" value="TreeGrafter"/>
</dbReference>
<evidence type="ECO:0000313" key="2">
    <source>
        <dbReference type="Proteomes" id="UP000239936"/>
    </source>
</evidence>
<dbReference type="InterPro" id="IPR003477">
    <property type="entry name" value="PemK-like"/>
</dbReference>
<dbReference type="AlphaFoldDB" id="A0A2S7XRT4"/>
<dbReference type="PANTHER" id="PTHR33988">
    <property type="entry name" value="ENDORIBONUCLEASE MAZF-RELATED"/>
    <property type="match status" value="1"/>
</dbReference>
<proteinExistence type="predicted"/>
<reference evidence="1 2" key="1">
    <citation type="submission" date="2018-01" db="EMBL/GenBank/DDBJ databases">
        <title>The complete genome sequence of Chromatium okenii LaCa, a purple sulfur bacterium with a turbulent life.</title>
        <authorList>
            <person name="Luedin S.M."/>
            <person name="Liechti N."/>
            <person name="Storelli N."/>
            <person name="Danza F."/>
            <person name="Wittwer M."/>
            <person name="Pothier J.F."/>
            <person name="Tonolla M.A."/>
        </authorList>
    </citation>
    <scope>NUCLEOTIDE SEQUENCE [LARGE SCALE GENOMIC DNA]</scope>
    <source>
        <strain evidence="1 2">LaCa</strain>
    </source>
</reference>
<sequence>MKRGDIYLVSLDPTAGHEQQGMRLVLIVSAFAFNRLTRTPIVLPITQGGDFARTAGFAVSLIGTGTQTAGVIRCDQPRALDLTARHARKLETVSPSIMDEVLAKLITIFE</sequence>
<dbReference type="GO" id="GO:0006402">
    <property type="term" value="P:mRNA catabolic process"/>
    <property type="evidence" value="ECO:0007669"/>
    <property type="project" value="TreeGrafter"/>
</dbReference>
<dbReference type="Proteomes" id="UP000239936">
    <property type="component" value="Unassembled WGS sequence"/>
</dbReference>
<dbReference type="GO" id="GO:0004521">
    <property type="term" value="F:RNA endonuclease activity"/>
    <property type="evidence" value="ECO:0007669"/>
    <property type="project" value="TreeGrafter"/>
</dbReference>
<dbReference type="EMBL" id="PPGH01000034">
    <property type="protein sequence ID" value="PQJ96464.1"/>
    <property type="molecule type" value="Genomic_DNA"/>
</dbReference>
<keyword evidence="2" id="KW-1185">Reference proteome</keyword>
<dbReference type="PANTHER" id="PTHR33988:SF3">
    <property type="entry name" value="ENDORIBONUCLEASE TOXIN CHPB-RELATED"/>
    <property type="match status" value="1"/>
</dbReference>
<gene>
    <name evidence="1" type="ORF">CXB77_06305</name>
</gene>
<dbReference type="OrthoDB" id="9808744at2"/>
<organism evidence="1 2">
    <name type="scientific">Chromatium okenii</name>
    <dbReference type="NCBI Taxonomy" id="61644"/>
    <lineage>
        <taxon>Bacteria</taxon>
        <taxon>Pseudomonadati</taxon>
        <taxon>Pseudomonadota</taxon>
        <taxon>Gammaproteobacteria</taxon>
        <taxon>Chromatiales</taxon>
        <taxon>Chromatiaceae</taxon>
        <taxon>Chromatium</taxon>
    </lineage>
</organism>
<comment type="caution">
    <text evidence="1">The sequence shown here is derived from an EMBL/GenBank/DDBJ whole genome shotgun (WGS) entry which is preliminary data.</text>
</comment>
<dbReference type="SUPFAM" id="SSF50118">
    <property type="entry name" value="Cell growth inhibitor/plasmid maintenance toxic component"/>
    <property type="match status" value="1"/>
</dbReference>
<evidence type="ECO:0000313" key="1">
    <source>
        <dbReference type="EMBL" id="PQJ96464.1"/>
    </source>
</evidence>
<dbReference type="InterPro" id="IPR011067">
    <property type="entry name" value="Plasmid_toxin/cell-grow_inhib"/>
</dbReference>
<dbReference type="Gene3D" id="2.30.30.110">
    <property type="match status" value="1"/>
</dbReference>
<protein>
    <submittedName>
        <fullName evidence="1">Pemk protein</fullName>
    </submittedName>
</protein>
<accession>A0A2S7XRT4</accession>
<dbReference type="RefSeq" id="WP_105073224.1">
    <property type="nucleotide sequence ID" value="NZ_JAFLKP010000440.1"/>
</dbReference>
<name>A0A2S7XRT4_9GAMM</name>
<dbReference type="GO" id="GO:0003677">
    <property type="term" value="F:DNA binding"/>
    <property type="evidence" value="ECO:0007669"/>
    <property type="project" value="InterPro"/>
</dbReference>
<dbReference type="Pfam" id="PF02452">
    <property type="entry name" value="PemK_toxin"/>
    <property type="match status" value="1"/>
</dbReference>